<dbReference type="InParanoid" id="A0A059C3B9"/>
<dbReference type="AlphaFoldDB" id="A0A059C3B9"/>
<proteinExistence type="predicted"/>
<sequence length="82" mass="9131">MSCAGNGFGIESNNDLLEKERASAQPKLFHEAGEIHLTLGGLCERERERQSERETEISRLNQKKSDAFSRECDGATVSMLCN</sequence>
<reference evidence="1" key="1">
    <citation type="submission" date="2013-07" db="EMBL/GenBank/DDBJ databases">
        <title>The genome of Eucalyptus grandis.</title>
        <authorList>
            <person name="Schmutz J."/>
            <person name="Hayes R."/>
            <person name="Myburg A."/>
            <person name="Tuskan G."/>
            <person name="Grattapaglia D."/>
            <person name="Rokhsar D.S."/>
        </authorList>
    </citation>
    <scope>NUCLEOTIDE SEQUENCE</scope>
    <source>
        <tissue evidence="1">Leaf extractions</tissue>
    </source>
</reference>
<protein>
    <submittedName>
        <fullName evidence="1">Uncharacterized protein</fullName>
    </submittedName>
</protein>
<dbReference type="Gramene" id="KCW72701">
    <property type="protein sequence ID" value="KCW72701"/>
    <property type="gene ID" value="EUGRSUZ_E01153"/>
</dbReference>
<evidence type="ECO:0000313" key="1">
    <source>
        <dbReference type="EMBL" id="KCW72701.1"/>
    </source>
</evidence>
<dbReference type="EMBL" id="KK198757">
    <property type="protein sequence ID" value="KCW72701.1"/>
    <property type="molecule type" value="Genomic_DNA"/>
</dbReference>
<organism evidence="1">
    <name type="scientific">Eucalyptus grandis</name>
    <name type="common">Flooded gum</name>
    <dbReference type="NCBI Taxonomy" id="71139"/>
    <lineage>
        <taxon>Eukaryota</taxon>
        <taxon>Viridiplantae</taxon>
        <taxon>Streptophyta</taxon>
        <taxon>Embryophyta</taxon>
        <taxon>Tracheophyta</taxon>
        <taxon>Spermatophyta</taxon>
        <taxon>Magnoliopsida</taxon>
        <taxon>eudicotyledons</taxon>
        <taxon>Gunneridae</taxon>
        <taxon>Pentapetalae</taxon>
        <taxon>rosids</taxon>
        <taxon>malvids</taxon>
        <taxon>Myrtales</taxon>
        <taxon>Myrtaceae</taxon>
        <taxon>Myrtoideae</taxon>
        <taxon>Eucalypteae</taxon>
        <taxon>Eucalyptus</taxon>
    </lineage>
</organism>
<name>A0A059C3B9_EUCGR</name>
<accession>A0A059C3B9</accession>
<gene>
    <name evidence="1" type="ORF">EUGRSUZ_E01153</name>
</gene>